<evidence type="ECO:0000256" key="8">
    <source>
        <dbReference type="HAMAP-Rule" id="MF_00316"/>
    </source>
</evidence>
<evidence type="ECO:0000256" key="1">
    <source>
        <dbReference type="ARBA" id="ARBA00022490"/>
    </source>
</evidence>
<dbReference type="GO" id="GO:0006777">
    <property type="term" value="P:Mo-molybdopterin cofactor biosynthetic process"/>
    <property type="evidence" value="ECO:0007669"/>
    <property type="project" value="UniProtKB-KW"/>
</dbReference>
<dbReference type="InterPro" id="IPR013482">
    <property type="entry name" value="Molybde_CF_guanTrfase"/>
</dbReference>
<protein>
    <recommendedName>
        <fullName evidence="8">Probable molybdenum cofactor guanylyltransferase</fullName>
        <shortName evidence="8">MoCo guanylyltransferase</shortName>
        <ecNumber evidence="8">2.7.7.77</ecNumber>
    </recommendedName>
    <alternativeName>
        <fullName evidence="8">GTP:molybdopterin guanylyltransferase</fullName>
    </alternativeName>
    <alternativeName>
        <fullName evidence="8">Mo-MPT guanylyltransferase</fullName>
    </alternativeName>
    <alternativeName>
        <fullName evidence="8">Molybdopterin guanylyltransferase</fullName>
    </alternativeName>
    <alternativeName>
        <fullName evidence="8">Molybdopterin-guanine dinucleotide synthase</fullName>
        <shortName evidence="8">MGD synthase</shortName>
    </alternativeName>
</protein>
<keyword evidence="11" id="KW-1185">Reference proteome</keyword>
<accession>A0A5J4KN72</accession>
<dbReference type="GO" id="GO:0005525">
    <property type="term" value="F:GTP binding"/>
    <property type="evidence" value="ECO:0007669"/>
    <property type="project" value="UniProtKB-UniRule"/>
</dbReference>
<keyword evidence="3 8" id="KW-0479">Metal-binding</keyword>
<dbReference type="CDD" id="cd02503">
    <property type="entry name" value="MobA"/>
    <property type="match status" value="1"/>
</dbReference>
<evidence type="ECO:0000256" key="3">
    <source>
        <dbReference type="ARBA" id="ARBA00022723"/>
    </source>
</evidence>
<dbReference type="SUPFAM" id="SSF53448">
    <property type="entry name" value="Nucleotide-diphospho-sugar transferases"/>
    <property type="match status" value="1"/>
</dbReference>
<proteinExistence type="inferred from homology"/>
<evidence type="ECO:0000256" key="5">
    <source>
        <dbReference type="ARBA" id="ARBA00022842"/>
    </source>
</evidence>
<comment type="caution">
    <text evidence="10">The sequence shown here is derived from an EMBL/GenBank/DDBJ whole genome shotgun (WGS) entry which is preliminary data.</text>
</comment>
<dbReference type="InterPro" id="IPR029044">
    <property type="entry name" value="Nucleotide-diphossugar_trans"/>
</dbReference>
<reference evidence="10 11" key="1">
    <citation type="submission" date="2019-10" db="EMBL/GenBank/DDBJ databases">
        <title>Dictyobacter vulcani sp. nov., within the class Ktedonobacteria, isolated from soil of volcanic Mt. Zao.</title>
        <authorList>
            <person name="Zheng Y."/>
            <person name="Wang C.M."/>
            <person name="Sakai Y."/>
            <person name="Abe K."/>
            <person name="Yokota A."/>
            <person name="Yabe S."/>
        </authorList>
    </citation>
    <scope>NUCLEOTIDE SEQUENCE [LARGE SCALE GENOMIC DNA]</scope>
    <source>
        <strain evidence="10 11">W12</strain>
    </source>
</reference>
<dbReference type="EC" id="2.7.7.77" evidence="8"/>
<evidence type="ECO:0000256" key="7">
    <source>
        <dbReference type="ARBA" id="ARBA00023150"/>
    </source>
</evidence>
<dbReference type="PANTHER" id="PTHR19136:SF81">
    <property type="entry name" value="MOLYBDENUM COFACTOR GUANYLYLTRANSFERASE"/>
    <property type="match status" value="1"/>
</dbReference>
<dbReference type="GO" id="GO:0005737">
    <property type="term" value="C:cytoplasm"/>
    <property type="evidence" value="ECO:0007669"/>
    <property type="project" value="UniProtKB-SubCell"/>
</dbReference>
<dbReference type="GO" id="GO:0046872">
    <property type="term" value="F:metal ion binding"/>
    <property type="evidence" value="ECO:0007669"/>
    <property type="project" value="UniProtKB-KW"/>
</dbReference>
<feature type="binding site" evidence="8">
    <location>
        <begin position="9"/>
        <end position="11"/>
    </location>
    <ligand>
        <name>GTP</name>
        <dbReference type="ChEBI" id="CHEBI:37565"/>
    </ligand>
</feature>
<feature type="domain" description="MobA-like NTP transferase" evidence="9">
    <location>
        <begin position="6"/>
        <end position="165"/>
    </location>
</feature>
<feature type="binding site" evidence="8">
    <location>
        <position position="104"/>
    </location>
    <ligand>
        <name>GTP</name>
        <dbReference type="ChEBI" id="CHEBI:37565"/>
    </ligand>
</feature>
<feature type="binding site" evidence="8">
    <location>
        <position position="75"/>
    </location>
    <ligand>
        <name>GTP</name>
        <dbReference type="ChEBI" id="CHEBI:37565"/>
    </ligand>
</feature>
<keyword evidence="6 8" id="KW-0342">GTP-binding</keyword>
<dbReference type="HAMAP" id="MF_00316">
    <property type="entry name" value="MobA"/>
    <property type="match status" value="1"/>
</dbReference>
<dbReference type="Pfam" id="PF12804">
    <property type="entry name" value="NTP_transf_3"/>
    <property type="match status" value="1"/>
</dbReference>
<gene>
    <name evidence="8 10" type="primary">mobA</name>
    <name evidence="10" type="ORF">KDW_27840</name>
</gene>
<keyword evidence="2 8" id="KW-0808">Transferase</keyword>
<dbReference type="InterPro" id="IPR025877">
    <property type="entry name" value="MobA-like_NTP_Trfase"/>
</dbReference>
<keyword evidence="5 8" id="KW-0460">Magnesium</keyword>
<dbReference type="PANTHER" id="PTHR19136">
    <property type="entry name" value="MOLYBDENUM COFACTOR GUANYLYLTRANSFERASE"/>
    <property type="match status" value="1"/>
</dbReference>
<evidence type="ECO:0000313" key="11">
    <source>
        <dbReference type="Proteomes" id="UP000326912"/>
    </source>
</evidence>
<sequence>MNETTGIILAGGQSSRMGRDKALLPLPGEQRLTFVSHLATLLSSTCQDVLLVARDQDQANLYLPYLPSSVHLITDATPHIGPLMGLYSGLRAMTTAYAVVTAVDMPFVQPALLELLVAQARADTIIMPMVGGVPQVLLALYPRSVLPLIEQRLQEGRRDPRSLLQLAQVLPLEEAQLRTVDPQLRSFVNVNTPEELSFYT</sequence>
<comment type="catalytic activity">
    <reaction evidence="8">
        <text>Mo-molybdopterin + GTP + H(+) = Mo-molybdopterin guanine dinucleotide + diphosphate</text>
        <dbReference type="Rhea" id="RHEA:34243"/>
        <dbReference type="ChEBI" id="CHEBI:15378"/>
        <dbReference type="ChEBI" id="CHEBI:33019"/>
        <dbReference type="ChEBI" id="CHEBI:37565"/>
        <dbReference type="ChEBI" id="CHEBI:71302"/>
        <dbReference type="ChEBI" id="CHEBI:71310"/>
        <dbReference type="EC" id="2.7.7.77"/>
    </reaction>
</comment>
<dbReference type="EMBL" id="BKZW01000001">
    <property type="protein sequence ID" value="GER88622.1"/>
    <property type="molecule type" value="Genomic_DNA"/>
</dbReference>
<organism evidence="10 11">
    <name type="scientific">Dictyobacter vulcani</name>
    <dbReference type="NCBI Taxonomy" id="2607529"/>
    <lineage>
        <taxon>Bacteria</taxon>
        <taxon>Bacillati</taxon>
        <taxon>Chloroflexota</taxon>
        <taxon>Ktedonobacteria</taxon>
        <taxon>Ktedonobacterales</taxon>
        <taxon>Dictyobacteraceae</taxon>
        <taxon>Dictyobacter</taxon>
    </lineage>
</organism>
<comment type="similarity">
    <text evidence="8">Belongs to the MobA family.</text>
</comment>
<keyword evidence="4 8" id="KW-0547">Nucleotide-binding</keyword>
<comment type="caution">
    <text evidence="8">Lacks conserved residue(s) required for the propagation of feature annotation.</text>
</comment>
<keyword evidence="10" id="KW-0548">Nucleotidyltransferase</keyword>
<name>A0A5J4KN72_9CHLR</name>
<comment type="domain">
    <text evidence="8">The N-terminal domain determines nucleotide recognition and specific binding, while the C-terminal domain determines the specific binding to the target protein.</text>
</comment>
<dbReference type="Proteomes" id="UP000326912">
    <property type="component" value="Unassembled WGS sequence"/>
</dbReference>
<comment type="cofactor">
    <cofactor evidence="8">
        <name>Mg(2+)</name>
        <dbReference type="ChEBI" id="CHEBI:18420"/>
    </cofactor>
</comment>
<comment type="subcellular location">
    <subcellularLocation>
        <location evidence="8">Cytoplasm</location>
    </subcellularLocation>
</comment>
<evidence type="ECO:0000256" key="4">
    <source>
        <dbReference type="ARBA" id="ARBA00022741"/>
    </source>
</evidence>
<dbReference type="GO" id="GO:0061603">
    <property type="term" value="F:molybdenum cofactor guanylyltransferase activity"/>
    <property type="evidence" value="ECO:0007669"/>
    <property type="project" value="UniProtKB-EC"/>
</dbReference>
<dbReference type="AlphaFoldDB" id="A0A5J4KN72"/>
<keyword evidence="7 8" id="KW-0501">Molybdenum cofactor biosynthesis</keyword>
<comment type="function">
    <text evidence="8">Transfers a GMP moiety from GTP to Mo-molybdopterin (Mo-MPT) cofactor (Moco or molybdenum cofactor) to form Mo-molybdopterin guanine dinucleotide (Mo-MGD) cofactor.</text>
</comment>
<evidence type="ECO:0000256" key="2">
    <source>
        <dbReference type="ARBA" id="ARBA00022679"/>
    </source>
</evidence>
<keyword evidence="1 8" id="KW-0963">Cytoplasm</keyword>
<evidence type="ECO:0000256" key="6">
    <source>
        <dbReference type="ARBA" id="ARBA00023134"/>
    </source>
</evidence>
<feature type="binding site" evidence="8">
    <location>
        <position position="21"/>
    </location>
    <ligand>
        <name>GTP</name>
        <dbReference type="ChEBI" id="CHEBI:37565"/>
    </ligand>
</feature>
<feature type="binding site" evidence="8">
    <location>
        <position position="104"/>
    </location>
    <ligand>
        <name>Mg(2+)</name>
        <dbReference type="ChEBI" id="CHEBI:18420"/>
    </ligand>
</feature>
<dbReference type="Gene3D" id="3.90.550.10">
    <property type="entry name" value="Spore Coat Polysaccharide Biosynthesis Protein SpsA, Chain A"/>
    <property type="match status" value="1"/>
</dbReference>
<evidence type="ECO:0000259" key="9">
    <source>
        <dbReference type="Pfam" id="PF12804"/>
    </source>
</evidence>
<evidence type="ECO:0000313" key="10">
    <source>
        <dbReference type="EMBL" id="GER88622.1"/>
    </source>
</evidence>